<comment type="caution">
    <text evidence="9">The sequence shown here is derived from an EMBL/GenBank/DDBJ whole genome shotgun (WGS) entry which is preliminary data.</text>
</comment>
<dbReference type="InterPro" id="IPR050366">
    <property type="entry name" value="BP-dependent_transpt_permease"/>
</dbReference>
<dbReference type="PROSITE" id="PS50928">
    <property type="entry name" value="ABC_TM1"/>
    <property type="match status" value="1"/>
</dbReference>
<feature type="transmembrane region" description="Helical" evidence="7">
    <location>
        <begin position="226"/>
        <end position="247"/>
    </location>
</feature>
<feature type="transmembrane region" description="Helical" evidence="7">
    <location>
        <begin position="267"/>
        <end position="289"/>
    </location>
</feature>
<dbReference type="SUPFAM" id="SSF161098">
    <property type="entry name" value="MetI-like"/>
    <property type="match status" value="1"/>
</dbReference>
<evidence type="ECO:0000259" key="8">
    <source>
        <dbReference type="PROSITE" id="PS50928"/>
    </source>
</evidence>
<feature type="transmembrane region" description="Helical" evidence="7">
    <location>
        <begin position="36"/>
        <end position="58"/>
    </location>
</feature>
<dbReference type="InterPro" id="IPR000515">
    <property type="entry name" value="MetI-like"/>
</dbReference>
<dbReference type="Gene3D" id="1.10.3720.10">
    <property type="entry name" value="MetI-like"/>
    <property type="match status" value="1"/>
</dbReference>
<keyword evidence="5 7" id="KW-1133">Transmembrane helix</keyword>
<evidence type="ECO:0000256" key="5">
    <source>
        <dbReference type="ARBA" id="ARBA00022989"/>
    </source>
</evidence>
<dbReference type="AlphaFoldDB" id="A0A934NDJ2"/>
<dbReference type="Pfam" id="PF12911">
    <property type="entry name" value="OppC_N"/>
    <property type="match status" value="1"/>
</dbReference>
<name>A0A934NDJ2_9BACT</name>
<sequence length="298" mass="31151">MSILASGTTDAAPLALSEAPPQSAPRLWRRLLLHNSAVAGMILLGFLVLASLIGPLIFRSDPTAQDLSLAFLPRSAAHPLGTDDLGRDELVRLFFGARYTLSLALAAVALGLVVGVPLGAISGYFGGWVDLLVQRVVDVMLAFPSILLAISLVAALGVGLRNVIVSVAIVAMPGFIRLVRASALSIREAPYVEAARALGVPSWRILLRHVVPNSLGPLIVQASLQLGGAILVAAGLGFLGLGVQQPTPEWGAMLGFSHTYIFSDPGLLTYPGLCICGAVLAFNLLGDGLRDALDPRMK</sequence>
<comment type="subcellular location">
    <subcellularLocation>
        <location evidence="1 7">Cell membrane</location>
        <topology evidence="1 7">Multi-pass membrane protein</topology>
    </subcellularLocation>
</comment>
<proteinExistence type="inferred from homology"/>
<dbReference type="InterPro" id="IPR025966">
    <property type="entry name" value="OppC_N"/>
</dbReference>
<gene>
    <name evidence="9" type="ORF">JF888_08595</name>
</gene>
<evidence type="ECO:0000256" key="4">
    <source>
        <dbReference type="ARBA" id="ARBA00022692"/>
    </source>
</evidence>
<dbReference type="Pfam" id="PF00528">
    <property type="entry name" value="BPD_transp_1"/>
    <property type="match status" value="1"/>
</dbReference>
<keyword evidence="2 7" id="KW-0813">Transport</keyword>
<dbReference type="PANTHER" id="PTHR43386:SF1">
    <property type="entry name" value="D,D-DIPEPTIDE TRANSPORT SYSTEM PERMEASE PROTEIN DDPC-RELATED"/>
    <property type="match status" value="1"/>
</dbReference>
<dbReference type="InterPro" id="IPR035906">
    <property type="entry name" value="MetI-like_sf"/>
</dbReference>
<keyword evidence="6 7" id="KW-0472">Membrane</keyword>
<accession>A0A934NDJ2</accession>
<dbReference type="EMBL" id="JAEKNQ010000033">
    <property type="protein sequence ID" value="MBJ7603228.1"/>
    <property type="molecule type" value="Genomic_DNA"/>
</dbReference>
<keyword evidence="3" id="KW-1003">Cell membrane</keyword>
<evidence type="ECO:0000313" key="9">
    <source>
        <dbReference type="EMBL" id="MBJ7603228.1"/>
    </source>
</evidence>
<organism evidence="9 10">
    <name type="scientific">Candidatus Dormiibacter inghamiae</name>
    <dbReference type="NCBI Taxonomy" id="3127013"/>
    <lineage>
        <taxon>Bacteria</taxon>
        <taxon>Bacillati</taxon>
        <taxon>Candidatus Dormiibacterota</taxon>
        <taxon>Candidatus Dormibacteria</taxon>
        <taxon>Candidatus Dormibacterales</taxon>
        <taxon>Candidatus Dormibacteraceae</taxon>
        <taxon>Candidatus Dormiibacter</taxon>
    </lineage>
</organism>
<reference evidence="9 10" key="1">
    <citation type="submission" date="2020-10" db="EMBL/GenBank/DDBJ databases">
        <title>Ca. Dormibacterota MAGs.</title>
        <authorList>
            <person name="Montgomery K."/>
        </authorList>
    </citation>
    <scope>NUCLEOTIDE SEQUENCE [LARGE SCALE GENOMIC DNA]</scope>
    <source>
        <strain evidence="9">SC8811_S16_3</strain>
    </source>
</reference>
<comment type="similarity">
    <text evidence="7">Belongs to the binding-protein-dependent transport system permease family.</text>
</comment>
<evidence type="ECO:0000313" key="10">
    <source>
        <dbReference type="Proteomes" id="UP000620075"/>
    </source>
</evidence>
<feature type="domain" description="ABC transmembrane type-1" evidence="8">
    <location>
        <begin position="97"/>
        <end position="286"/>
    </location>
</feature>
<feature type="transmembrane region" description="Helical" evidence="7">
    <location>
        <begin position="99"/>
        <end position="125"/>
    </location>
</feature>
<evidence type="ECO:0000256" key="6">
    <source>
        <dbReference type="ARBA" id="ARBA00023136"/>
    </source>
</evidence>
<dbReference type="GO" id="GO:0005886">
    <property type="term" value="C:plasma membrane"/>
    <property type="evidence" value="ECO:0007669"/>
    <property type="project" value="UniProtKB-SubCell"/>
</dbReference>
<dbReference type="RefSeq" id="WP_338178888.1">
    <property type="nucleotide sequence ID" value="NZ_JAEKNQ010000033.1"/>
</dbReference>
<feature type="transmembrane region" description="Helical" evidence="7">
    <location>
        <begin position="137"/>
        <end position="157"/>
    </location>
</feature>
<dbReference type="GO" id="GO:0055085">
    <property type="term" value="P:transmembrane transport"/>
    <property type="evidence" value="ECO:0007669"/>
    <property type="project" value="InterPro"/>
</dbReference>
<dbReference type="Proteomes" id="UP000620075">
    <property type="component" value="Unassembled WGS sequence"/>
</dbReference>
<dbReference type="CDD" id="cd06261">
    <property type="entry name" value="TM_PBP2"/>
    <property type="match status" value="1"/>
</dbReference>
<dbReference type="PANTHER" id="PTHR43386">
    <property type="entry name" value="OLIGOPEPTIDE TRANSPORT SYSTEM PERMEASE PROTEIN APPC"/>
    <property type="match status" value="1"/>
</dbReference>
<evidence type="ECO:0000256" key="1">
    <source>
        <dbReference type="ARBA" id="ARBA00004651"/>
    </source>
</evidence>
<evidence type="ECO:0000256" key="2">
    <source>
        <dbReference type="ARBA" id="ARBA00022448"/>
    </source>
</evidence>
<protein>
    <submittedName>
        <fullName evidence="9">ABC transporter permease</fullName>
    </submittedName>
</protein>
<evidence type="ECO:0000256" key="7">
    <source>
        <dbReference type="RuleBase" id="RU363032"/>
    </source>
</evidence>
<keyword evidence="4 7" id="KW-0812">Transmembrane</keyword>
<evidence type="ECO:0000256" key="3">
    <source>
        <dbReference type="ARBA" id="ARBA00022475"/>
    </source>
</evidence>